<dbReference type="PANTHER" id="PTHR12366">
    <property type="entry name" value="ASPARTYL/ASPARAGINYL BETA-HYDROXYLASE"/>
    <property type="match status" value="1"/>
</dbReference>
<dbReference type="Gene3D" id="2.60.120.330">
    <property type="entry name" value="B-lactam Antibiotic, Isopenicillin N Synthase, Chain"/>
    <property type="match status" value="1"/>
</dbReference>
<dbReference type="InterPro" id="IPR027443">
    <property type="entry name" value="IPNS-like_sf"/>
</dbReference>
<dbReference type="OrthoDB" id="433661at2759"/>
<dbReference type="Gene3D" id="1.25.40.10">
    <property type="entry name" value="Tetratricopeptide repeat domain"/>
    <property type="match status" value="1"/>
</dbReference>
<proteinExistence type="inferred from homology"/>
<dbReference type="Pfam" id="PF00254">
    <property type="entry name" value="FKBP_C"/>
    <property type="match status" value="1"/>
</dbReference>
<evidence type="ECO:0000256" key="1">
    <source>
        <dbReference type="ARBA" id="ARBA00007730"/>
    </source>
</evidence>
<dbReference type="AlphaFoldDB" id="A0A812PB48"/>
<evidence type="ECO:0000313" key="5">
    <source>
        <dbReference type="EMBL" id="CAE7340718.1"/>
    </source>
</evidence>
<evidence type="ECO:0000256" key="2">
    <source>
        <dbReference type="PROSITE-ProRule" id="PRU00277"/>
    </source>
</evidence>
<gene>
    <name evidence="5" type="primary">ASPH</name>
    <name evidence="5" type="ORF">SNEC2469_LOCUS8768</name>
</gene>
<dbReference type="InterPro" id="IPR039038">
    <property type="entry name" value="ASPH"/>
</dbReference>
<dbReference type="PANTHER" id="PTHR12366:SF29">
    <property type="entry name" value="ASPARTYL BETA-HYDROXYLASE, ISOFORM L"/>
    <property type="match status" value="1"/>
</dbReference>
<name>A0A812PB48_9DINO</name>
<keyword evidence="2" id="KW-0413">Isomerase</keyword>
<feature type="domain" description="PPIase FKBP-type" evidence="4">
    <location>
        <begin position="624"/>
        <end position="717"/>
    </location>
</feature>
<dbReference type="EC" id="5.2.1.8" evidence="2"/>
<evidence type="ECO:0000313" key="6">
    <source>
        <dbReference type="Proteomes" id="UP000601435"/>
    </source>
</evidence>
<keyword evidence="2" id="KW-0697">Rotamase</keyword>
<dbReference type="PROSITE" id="PS50059">
    <property type="entry name" value="FKBP_PPIASE"/>
    <property type="match status" value="1"/>
</dbReference>
<accession>A0A812PB48</accession>
<evidence type="ECO:0000259" key="4">
    <source>
        <dbReference type="PROSITE" id="PS50059"/>
    </source>
</evidence>
<feature type="coiled-coil region" evidence="3">
    <location>
        <begin position="209"/>
        <end position="257"/>
    </location>
</feature>
<comment type="caution">
    <text evidence="5">The sequence shown here is derived from an EMBL/GenBank/DDBJ whole genome shotgun (WGS) entry which is preliminary data.</text>
</comment>
<dbReference type="InterPro" id="IPR046357">
    <property type="entry name" value="PPIase_dom_sf"/>
</dbReference>
<feature type="coiled-coil region" evidence="3">
    <location>
        <begin position="293"/>
        <end position="484"/>
    </location>
</feature>
<comment type="catalytic activity">
    <reaction evidence="2">
        <text>[protein]-peptidylproline (omega=180) = [protein]-peptidylproline (omega=0)</text>
        <dbReference type="Rhea" id="RHEA:16237"/>
        <dbReference type="Rhea" id="RHEA-COMP:10747"/>
        <dbReference type="Rhea" id="RHEA-COMP:10748"/>
        <dbReference type="ChEBI" id="CHEBI:83833"/>
        <dbReference type="ChEBI" id="CHEBI:83834"/>
        <dbReference type="EC" id="5.2.1.8"/>
    </reaction>
</comment>
<dbReference type="InterPro" id="IPR001179">
    <property type="entry name" value="PPIase_FKBP_dom"/>
</dbReference>
<dbReference type="Pfam" id="PF05118">
    <property type="entry name" value="Asp_Arg_Hydrox"/>
    <property type="match status" value="1"/>
</dbReference>
<dbReference type="GO" id="GO:0005783">
    <property type="term" value="C:endoplasmic reticulum"/>
    <property type="evidence" value="ECO:0007669"/>
    <property type="project" value="TreeGrafter"/>
</dbReference>
<dbReference type="InterPro" id="IPR011990">
    <property type="entry name" value="TPR-like_helical_dom_sf"/>
</dbReference>
<dbReference type="Proteomes" id="UP000601435">
    <property type="component" value="Unassembled WGS sequence"/>
</dbReference>
<dbReference type="EMBL" id="CAJNJA010014363">
    <property type="protein sequence ID" value="CAE7340718.1"/>
    <property type="molecule type" value="Genomic_DNA"/>
</dbReference>
<dbReference type="SUPFAM" id="SSF48452">
    <property type="entry name" value="TPR-like"/>
    <property type="match status" value="1"/>
</dbReference>
<dbReference type="GO" id="GO:0003755">
    <property type="term" value="F:peptidyl-prolyl cis-trans isomerase activity"/>
    <property type="evidence" value="ECO:0007669"/>
    <property type="project" value="UniProtKB-KW"/>
</dbReference>
<keyword evidence="3" id="KW-0175">Coiled coil</keyword>
<evidence type="ECO:0000256" key="3">
    <source>
        <dbReference type="SAM" id="Coils"/>
    </source>
</evidence>
<sequence>MTNVAAPVRGPWRSLKQKLGSHPTQASIAALEGTTPQCLVSSIQDLEGTWHVTSPQENAQKGLLHGDVPRMLLNLYTGDIGRMLSMDVVASPVLHIAADGRTTTETQLRWGQQQDHITLQGRLQLVGPNRLREKPKATRSDALKLTMPAMQRDREMNITYFDGSLLILRDSRGIVDVLWREEMELVEEDEDLPPLDPAGSAPPTPVNQVESLLVNVKTLSNSLEELRNQSSRDKKVRLTLSDEIVRLEKELDTVTAAARADSVAVKAIERLGEKVSGIFEAQKEKTNEKTQNYDAMQLEMASLRARAEELESNVSRFRVRESNLKEEMQVLQSDRRAGKRHSDEAAAYRAAMEKAHDELRTVRNELKSATKEVGRLSHQLREKSVELDRVQKAMGAEIDARKRTKDQLDDQQRGYEEARQRLARAGEVEAALRQELANVRSELEDLEEREAKSNEMAADIEEEMNQLVREAKKTMNDLGEKKKRRFWVRLHFLAEMLLDSGHLLEAIRHLQQAVKMDPDLKEAHIALCMSLEEVRDDDGLRAAVAAAIVEGGLWSSPRQRLRDHHKDGFYKQRKIDANSFAAPAFGREGADSSLDVLLGRRSEGNEVIVTTLERGDRKTYPSKGHRVRILYEGRLAATGEVFDRSGDEGIMFRLGKIGPGSQMPGFEAAVYQMSRGETAHVWIPACQAYGAEGGQGSELPVPPGADLEFQVTLLWIRKSCLFSSILADQSLPGWGAPSAAWGGHRASGRQDGEAVLRGAWHEVVLFGARGEDGRARCSAALKAIQDLLPEAASLAEAGAGEVVLSALSPGTDVLRHCGRANHRLTAHLGLKIPQEISTGPDNKPACGIAVGGEWRCWEKDKVMIFDDSFEHEVRNHAGSTRVVLLIRFWHPSLDTSEKRDMALEEIQASLARAQRLRTLPPLAPAFAEPGPTLEEQLLGRSSGTCANCGSAEGGDLVLDEENRRVRLVGRCCGHVVL</sequence>
<reference evidence="5" key="1">
    <citation type="submission" date="2021-02" db="EMBL/GenBank/DDBJ databases">
        <authorList>
            <person name="Dougan E. K."/>
            <person name="Rhodes N."/>
            <person name="Thang M."/>
            <person name="Chan C."/>
        </authorList>
    </citation>
    <scope>NUCLEOTIDE SEQUENCE</scope>
</reference>
<dbReference type="InterPro" id="IPR007803">
    <property type="entry name" value="Asp/Arg/Pro-Hydrxlase"/>
</dbReference>
<dbReference type="GO" id="GO:0062101">
    <property type="term" value="F:peptidyl-aspartic acid 3-dioxygenase activity"/>
    <property type="evidence" value="ECO:0007669"/>
    <property type="project" value="InterPro"/>
</dbReference>
<protein>
    <recommendedName>
        <fullName evidence="2">peptidylprolyl isomerase</fullName>
        <ecNumber evidence="2">5.2.1.8</ecNumber>
    </recommendedName>
</protein>
<comment type="similarity">
    <text evidence="1">Belongs to the aspartyl/asparaginyl beta-hydroxylase family.</text>
</comment>
<keyword evidence="6" id="KW-1185">Reference proteome</keyword>
<organism evidence="5 6">
    <name type="scientific">Symbiodinium necroappetens</name>
    <dbReference type="NCBI Taxonomy" id="1628268"/>
    <lineage>
        <taxon>Eukaryota</taxon>
        <taxon>Sar</taxon>
        <taxon>Alveolata</taxon>
        <taxon>Dinophyceae</taxon>
        <taxon>Suessiales</taxon>
        <taxon>Symbiodiniaceae</taxon>
        <taxon>Symbiodinium</taxon>
    </lineage>
</organism>
<dbReference type="Gene3D" id="3.10.50.40">
    <property type="match status" value="1"/>
</dbReference>
<dbReference type="SUPFAM" id="SSF54534">
    <property type="entry name" value="FKBP-like"/>
    <property type="match status" value="1"/>
</dbReference>